<comment type="caution">
    <text evidence="3">The sequence shown here is derived from an EMBL/GenBank/DDBJ whole genome shotgun (WGS) entry which is preliminary data.</text>
</comment>
<sequence length="229" mass="25601">MKVIGLIGGMSWESSVEYYRIINEEVKRRLGGLHSAKCLLYSVDFHEIERYQSEGAWGKAGEVLGNAARSLEKGGADFIIICTNTMHKVIGDIQSKINIPILHIADATAAQIKEKGIKSVGLLGTRYTMEEDFYKSRLEFNGIQVIVPNDNEREIINKIIYEELCLGKIHQKSRDYYKKVIQGLIESGAKGIILGCTEIGLLVKPEDSNVSLFDTTYIHAFEAVNMSLK</sequence>
<organism evidence="3 4">
    <name type="scientific">Cytobacillus oceanisediminis</name>
    <dbReference type="NCBI Taxonomy" id="665099"/>
    <lineage>
        <taxon>Bacteria</taxon>
        <taxon>Bacillati</taxon>
        <taxon>Bacillota</taxon>
        <taxon>Bacilli</taxon>
        <taxon>Bacillales</taxon>
        <taxon>Bacillaceae</taxon>
        <taxon>Cytobacillus</taxon>
    </lineage>
</organism>
<evidence type="ECO:0000256" key="2">
    <source>
        <dbReference type="ARBA" id="ARBA00023235"/>
    </source>
</evidence>
<dbReference type="PROSITE" id="PS00923">
    <property type="entry name" value="ASP_GLU_RACEMASE_1"/>
    <property type="match status" value="1"/>
</dbReference>
<accession>A0ABX3CTL0</accession>
<dbReference type="Gene3D" id="3.40.50.1860">
    <property type="match status" value="2"/>
</dbReference>
<dbReference type="Pfam" id="PF01177">
    <property type="entry name" value="Asp_Glu_race"/>
    <property type="match status" value="1"/>
</dbReference>
<dbReference type="NCBIfam" id="TIGR00035">
    <property type="entry name" value="asp_race"/>
    <property type="match status" value="1"/>
</dbReference>
<dbReference type="InterPro" id="IPR015942">
    <property type="entry name" value="Asp/Glu/hydantoin_racemase"/>
</dbReference>
<dbReference type="InterPro" id="IPR018187">
    <property type="entry name" value="Asp/Glu_racemase_AS_1"/>
</dbReference>
<evidence type="ECO:0000313" key="4">
    <source>
        <dbReference type="Proteomes" id="UP000180194"/>
    </source>
</evidence>
<dbReference type="InterPro" id="IPR001920">
    <property type="entry name" value="Asp/Glu_race"/>
</dbReference>
<dbReference type="SUPFAM" id="SSF53681">
    <property type="entry name" value="Aspartate/glutamate racemase"/>
    <property type="match status" value="2"/>
</dbReference>
<dbReference type="InterPro" id="IPR004380">
    <property type="entry name" value="Asp_race"/>
</dbReference>
<dbReference type="PANTHER" id="PTHR21198:SF7">
    <property type="entry name" value="ASPARTATE-GLUTAMATE RACEMASE FAMILY"/>
    <property type="match status" value="1"/>
</dbReference>
<gene>
    <name evidence="3" type="ORF">BBV17_16550</name>
</gene>
<keyword evidence="4" id="KW-1185">Reference proteome</keyword>
<protein>
    <submittedName>
        <fullName evidence="3">Aspartate racemase</fullName>
    </submittedName>
</protein>
<keyword evidence="2" id="KW-0413">Isomerase</keyword>
<dbReference type="RefSeq" id="WP_071157110.1">
    <property type="nucleotide sequence ID" value="NZ_MBRJ01000018.1"/>
</dbReference>
<dbReference type="Proteomes" id="UP000180194">
    <property type="component" value="Unassembled WGS sequence"/>
</dbReference>
<proteinExistence type="inferred from homology"/>
<comment type="similarity">
    <text evidence="1">Belongs to the aspartate/glutamate racemases family.</text>
</comment>
<evidence type="ECO:0000256" key="1">
    <source>
        <dbReference type="ARBA" id="ARBA00007847"/>
    </source>
</evidence>
<dbReference type="PANTHER" id="PTHR21198">
    <property type="entry name" value="GLUTAMATE RACEMASE"/>
    <property type="match status" value="1"/>
</dbReference>
<dbReference type="EMBL" id="MBRJ01000018">
    <property type="protein sequence ID" value="OHX48538.1"/>
    <property type="molecule type" value="Genomic_DNA"/>
</dbReference>
<name>A0ABX3CTL0_9BACI</name>
<evidence type="ECO:0000313" key="3">
    <source>
        <dbReference type="EMBL" id="OHX48538.1"/>
    </source>
</evidence>
<reference evidence="3 4" key="1">
    <citation type="submission" date="2016-07" db="EMBL/GenBank/DDBJ databases">
        <title>Bacillus oceanisediminis whole genome.</title>
        <authorList>
            <person name="Pal Y."/>
            <person name="Verma A."/>
            <person name="Mual P."/>
            <person name="Srinivasan K."/>
        </authorList>
    </citation>
    <scope>NUCLEOTIDE SEQUENCE [LARGE SCALE GENOMIC DNA]</scope>
    <source>
        <strain evidence="3 4">Bhandara28</strain>
    </source>
</reference>